<dbReference type="Gene3D" id="3.30.565.10">
    <property type="entry name" value="Histidine kinase-like ATPase, C-terminal domain"/>
    <property type="match status" value="1"/>
</dbReference>
<evidence type="ECO:0000313" key="6">
    <source>
        <dbReference type="Proteomes" id="UP001500571"/>
    </source>
</evidence>
<dbReference type="InterPro" id="IPR029016">
    <property type="entry name" value="GAF-like_dom_sf"/>
</dbReference>
<organism evidence="5 6">
    <name type="scientific">Nocardioides panacihumi</name>
    <dbReference type="NCBI Taxonomy" id="400774"/>
    <lineage>
        <taxon>Bacteria</taxon>
        <taxon>Bacillati</taxon>
        <taxon>Actinomycetota</taxon>
        <taxon>Actinomycetes</taxon>
        <taxon>Propionibacteriales</taxon>
        <taxon>Nocardioidaceae</taxon>
        <taxon>Nocardioides</taxon>
    </lineage>
</organism>
<dbReference type="InterPro" id="IPR036890">
    <property type="entry name" value="HATPase_C_sf"/>
</dbReference>
<accession>A0ABP5D904</accession>
<evidence type="ECO:0000256" key="1">
    <source>
        <dbReference type="ARBA" id="ARBA00022679"/>
    </source>
</evidence>
<dbReference type="InterPro" id="IPR011712">
    <property type="entry name" value="Sig_transdc_His_kin_sub3_dim/P"/>
</dbReference>
<evidence type="ECO:0000256" key="3">
    <source>
        <dbReference type="ARBA" id="ARBA00023012"/>
    </source>
</evidence>
<evidence type="ECO:0000256" key="2">
    <source>
        <dbReference type="ARBA" id="ARBA00022777"/>
    </source>
</evidence>
<protein>
    <submittedName>
        <fullName evidence="5">Two-component system sensor histidine kinase</fullName>
    </submittedName>
</protein>
<keyword evidence="6" id="KW-1185">Reference proteome</keyword>
<dbReference type="InterPro" id="IPR003594">
    <property type="entry name" value="HATPase_dom"/>
</dbReference>
<dbReference type="SMART" id="SM00065">
    <property type="entry name" value="GAF"/>
    <property type="match status" value="2"/>
</dbReference>
<dbReference type="GO" id="GO:0016301">
    <property type="term" value="F:kinase activity"/>
    <property type="evidence" value="ECO:0007669"/>
    <property type="project" value="UniProtKB-KW"/>
</dbReference>
<name>A0ABP5D904_9ACTN</name>
<evidence type="ECO:0000313" key="5">
    <source>
        <dbReference type="EMBL" id="GAA1974683.1"/>
    </source>
</evidence>
<feature type="domain" description="GAF" evidence="4">
    <location>
        <begin position="211"/>
        <end position="361"/>
    </location>
</feature>
<dbReference type="PANTHER" id="PTHR24421">
    <property type="entry name" value="NITRATE/NITRITE SENSOR PROTEIN NARX-RELATED"/>
    <property type="match status" value="1"/>
</dbReference>
<keyword evidence="1" id="KW-0808">Transferase</keyword>
<dbReference type="SUPFAM" id="SSF55874">
    <property type="entry name" value="ATPase domain of HSP90 chaperone/DNA topoisomerase II/histidine kinase"/>
    <property type="match status" value="1"/>
</dbReference>
<dbReference type="SUPFAM" id="SSF55781">
    <property type="entry name" value="GAF domain-like"/>
    <property type="match status" value="2"/>
</dbReference>
<dbReference type="Gene3D" id="1.20.5.1930">
    <property type="match status" value="1"/>
</dbReference>
<dbReference type="InterPro" id="IPR003018">
    <property type="entry name" value="GAF"/>
</dbReference>
<gene>
    <name evidence="5" type="ORF">GCM10009798_39900</name>
</gene>
<sequence>MDRPRLELDDDLVTLIQHAQEVLVSQDRLRGLLQASRRIVGDLDLDVVLNRIVSAARDLVDADFAALGVIGPEGTGLERFVHVGLDDETVTAIGHLPEGKGLLGLLIDDPRPIRLRDLREDPHAVGFPDHHPEMQAFIGVPIRAREEVFGNLYLTRREGKEFTDDDEAVVMSLAGTAGIAIENARLFEDGRRRQEWLATSTEVTRRLLAEPTGEPLELIADSVFRLSEADLVTVAQVTEAGDMTTVRVAVGAGADAVTGATYALENTFSELVLESGGPMRLADASDTHAHGTRRVFLADKVDLGPAIIVPLMGAAGPRGVLWAARRKHAHPFSPSDEDTIAAFANQASIAWELADARRAQQRVDLLEDRARIARDLHDHVIQRLFAAGLGLQALAMGAGDLAPKLEGVVDEIDDVIRQIRNSIFHLRPVEGGMRAAILDVVGEARSGLGFEPHVVFDGPIDNVSTPDLLNDVTAVLREALTNVAKHANATTADVRVDVRDHQLRVVVVDNGRGLGVVSRSSGMGNMRTRAESRDGTLVVEAATKGTGTSLQWRVPLSRRSADDAG</sequence>
<dbReference type="InterPro" id="IPR050482">
    <property type="entry name" value="Sensor_HK_TwoCompSys"/>
</dbReference>
<evidence type="ECO:0000259" key="4">
    <source>
        <dbReference type="SMART" id="SM00065"/>
    </source>
</evidence>
<dbReference type="Proteomes" id="UP001500571">
    <property type="component" value="Unassembled WGS sequence"/>
</dbReference>
<dbReference type="EMBL" id="BAAAPB010000005">
    <property type="protein sequence ID" value="GAA1974683.1"/>
    <property type="molecule type" value="Genomic_DNA"/>
</dbReference>
<keyword evidence="2 5" id="KW-0418">Kinase</keyword>
<feature type="domain" description="GAF" evidence="4">
    <location>
        <begin position="44"/>
        <end position="191"/>
    </location>
</feature>
<dbReference type="PANTHER" id="PTHR24421:SF56">
    <property type="entry name" value="OXYGEN SENSOR HISTIDINE KINASE RESPONSE REGULATOR DOST"/>
    <property type="match status" value="1"/>
</dbReference>
<keyword evidence="3" id="KW-0902">Two-component regulatory system</keyword>
<dbReference type="Pfam" id="PF02518">
    <property type="entry name" value="HATPase_c"/>
    <property type="match status" value="1"/>
</dbReference>
<dbReference type="Pfam" id="PF13185">
    <property type="entry name" value="GAF_2"/>
    <property type="match status" value="2"/>
</dbReference>
<comment type="caution">
    <text evidence="5">The sequence shown here is derived from an EMBL/GenBank/DDBJ whole genome shotgun (WGS) entry which is preliminary data.</text>
</comment>
<dbReference type="CDD" id="cd16917">
    <property type="entry name" value="HATPase_UhpB-NarQ-NarX-like"/>
    <property type="match status" value="1"/>
</dbReference>
<proteinExistence type="predicted"/>
<dbReference type="Gene3D" id="3.30.450.40">
    <property type="match status" value="2"/>
</dbReference>
<reference evidence="6" key="1">
    <citation type="journal article" date="2019" name="Int. J. Syst. Evol. Microbiol.">
        <title>The Global Catalogue of Microorganisms (GCM) 10K type strain sequencing project: providing services to taxonomists for standard genome sequencing and annotation.</title>
        <authorList>
            <consortium name="The Broad Institute Genomics Platform"/>
            <consortium name="The Broad Institute Genome Sequencing Center for Infectious Disease"/>
            <person name="Wu L."/>
            <person name="Ma J."/>
        </authorList>
    </citation>
    <scope>NUCLEOTIDE SEQUENCE [LARGE SCALE GENOMIC DNA]</scope>
    <source>
        <strain evidence="6">JCM 15309</strain>
    </source>
</reference>
<dbReference type="Pfam" id="PF07730">
    <property type="entry name" value="HisKA_3"/>
    <property type="match status" value="1"/>
</dbReference>